<accession>A0A1X6NSS9</accession>
<protein>
    <submittedName>
        <fullName evidence="5">Uncharacterized protein</fullName>
    </submittedName>
</protein>
<feature type="repeat" description="WD" evidence="3">
    <location>
        <begin position="377"/>
        <end position="414"/>
    </location>
</feature>
<sequence length="460" mass="45438">MDTTDETDAETFTGVEVVDDAGAPSPEADPADGGAGRDADAAITAGGDADGDEAMGDDGDGEGDGEADDHEEPELDLENLGVDDSSPVRDDAIHICTAHTGAVYAVASVGPIIATGSGDDTGALLTADPAVAGVAAAGAVGDAPPAGVLYSLARTAGLGESVSCVGLSADGAYAAYGVENGVVAVRGVGGADGQGVTLFEESTAAINFVAFHPRGPVLLAGDADGTGWLINAATASFMAVFAGHAGAVTCGRWAPHGRTAVTGCADGAVRVWNPKAATVAVTVSNELGNYHPDGVGIVGIDVHPGGDATPVGASGGDDGSVFLWSAATGKVLTRVPPHGDSAEAVTFAPGGGEHLVSGALDGTLRVWDVVVGAERGAMAHDAGVTCAVWHPTDVGLLLSGSLDRTLRLWDARAGGRAVGVWRGHTKAVLDVAWGGGGGTAYSASDDGTVRVWDMRRTGGD</sequence>
<evidence type="ECO:0000256" key="2">
    <source>
        <dbReference type="ARBA" id="ARBA00022737"/>
    </source>
</evidence>
<dbReference type="PRINTS" id="PR00320">
    <property type="entry name" value="GPROTEINBRPT"/>
</dbReference>
<dbReference type="InterPro" id="IPR051179">
    <property type="entry name" value="WD_repeat_multifunction"/>
</dbReference>
<keyword evidence="1 3" id="KW-0853">WD repeat</keyword>
<dbReference type="PANTHER" id="PTHR19857:SF8">
    <property type="entry name" value="ANGIO-ASSOCIATED MIGRATORY CELL PROTEIN"/>
    <property type="match status" value="1"/>
</dbReference>
<evidence type="ECO:0000256" key="1">
    <source>
        <dbReference type="ARBA" id="ARBA00022574"/>
    </source>
</evidence>
<dbReference type="Pfam" id="PF00400">
    <property type="entry name" value="WD40"/>
    <property type="match status" value="5"/>
</dbReference>
<feature type="compositionally biased region" description="Low complexity" evidence="4">
    <location>
        <begin position="20"/>
        <end position="32"/>
    </location>
</feature>
<evidence type="ECO:0000313" key="6">
    <source>
        <dbReference type="Proteomes" id="UP000218209"/>
    </source>
</evidence>
<keyword evidence="6" id="KW-1185">Reference proteome</keyword>
<organism evidence="5 6">
    <name type="scientific">Porphyra umbilicalis</name>
    <name type="common">Purple laver</name>
    <name type="synonym">Red alga</name>
    <dbReference type="NCBI Taxonomy" id="2786"/>
    <lineage>
        <taxon>Eukaryota</taxon>
        <taxon>Rhodophyta</taxon>
        <taxon>Bangiophyceae</taxon>
        <taxon>Bangiales</taxon>
        <taxon>Bangiaceae</taxon>
        <taxon>Porphyra</taxon>
    </lineage>
</organism>
<feature type="repeat" description="WD" evidence="3">
    <location>
        <begin position="421"/>
        <end position="455"/>
    </location>
</feature>
<feature type="repeat" description="WD" evidence="3">
    <location>
        <begin position="335"/>
        <end position="369"/>
    </location>
</feature>
<keyword evidence="2" id="KW-0677">Repeat</keyword>
<dbReference type="EMBL" id="KV919114">
    <property type="protein sequence ID" value="OSX71689.1"/>
    <property type="molecule type" value="Genomic_DNA"/>
</dbReference>
<evidence type="ECO:0000256" key="3">
    <source>
        <dbReference type="PROSITE-ProRule" id="PRU00221"/>
    </source>
</evidence>
<dbReference type="CDD" id="cd00200">
    <property type="entry name" value="WD40"/>
    <property type="match status" value="1"/>
</dbReference>
<dbReference type="Proteomes" id="UP000218209">
    <property type="component" value="Unassembled WGS sequence"/>
</dbReference>
<name>A0A1X6NSS9_PORUM</name>
<dbReference type="InterPro" id="IPR020472">
    <property type="entry name" value="WD40_PAC1"/>
</dbReference>
<proteinExistence type="predicted"/>
<feature type="region of interest" description="Disordered" evidence="4">
    <location>
        <begin position="1"/>
        <end position="72"/>
    </location>
</feature>
<dbReference type="SUPFAM" id="SSF50998">
    <property type="entry name" value="Quinoprotein alcohol dehydrogenase-like"/>
    <property type="match status" value="1"/>
</dbReference>
<feature type="compositionally biased region" description="Acidic residues" evidence="4">
    <location>
        <begin position="49"/>
        <end position="72"/>
    </location>
</feature>
<evidence type="ECO:0000313" key="5">
    <source>
        <dbReference type="EMBL" id="OSX71689.1"/>
    </source>
</evidence>
<dbReference type="Gene3D" id="2.130.10.10">
    <property type="entry name" value="YVTN repeat-like/Quinoprotein amine dehydrogenase"/>
    <property type="match status" value="2"/>
</dbReference>
<dbReference type="InterPro" id="IPR019775">
    <property type="entry name" value="WD40_repeat_CS"/>
</dbReference>
<dbReference type="InterPro" id="IPR011047">
    <property type="entry name" value="Quinoprotein_ADH-like_sf"/>
</dbReference>
<dbReference type="PANTHER" id="PTHR19857">
    <property type="entry name" value="MITOCHONDRIAL DIVISION PROTEIN 1-RELATED"/>
    <property type="match status" value="1"/>
</dbReference>
<gene>
    <name evidence="5" type="ORF">BU14_0510s0006</name>
</gene>
<dbReference type="InterPro" id="IPR001680">
    <property type="entry name" value="WD40_rpt"/>
</dbReference>
<reference evidence="5 6" key="1">
    <citation type="submission" date="2017-03" db="EMBL/GenBank/DDBJ databases">
        <title>WGS assembly of Porphyra umbilicalis.</title>
        <authorList>
            <person name="Brawley S.H."/>
            <person name="Blouin N.A."/>
            <person name="Ficko-Blean E."/>
            <person name="Wheeler G.L."/>
            <person name="Lohr M."/>
            <person name="Goodson H.V."/>
            <person name="Jenkins J.W."/>
            <person name="Blaby-Haas C.E."/>
            <person name="Helliwell K.E."/>
            <person name="Chan C."/>
            <person name="Marriage T."/>
            <person name="Bhattacharya D."/>
            <person name="Klein A.S."/>
            <person name="Badis Y."/>
            <person name="Brodie J."/>
            <person name="Cao Y."/>
            <person name="Collen J."/>
            <person name="Dittami S.M."/>
            <person name="Gachon C.M."/>
            <person name="Green B.R."/>
            <person name="Karpowicz S."/>
            <person name="Kim J.W."/>
            <person name="Kudahl U."/>
            <person name="Lin S."/>
            <person name="Michel G."/>
            <person name="Mittag M."/>
            <person name="Olson B.J."/>
            <person name="Pangilinan J."/>
            <person name="Peng Y."/>
            <person name="Qiu H."/>
            <person name="Shu S."/>
            <person name="Singer J.T."/>
            <person name="Smith A.G."/>
            <person name="Sprecher B.N."/>
            <person name="Wagner V."/>
            <person name="Wang W."/>
            <person name="Wang Z.-Y."/>
            <person name="Yan J."/>
            <person name="Yarish C."/>
            <person name="Zoeuner-Riek S."/>
            <person name="Zhuang Y."/>
            <person name="Zou Y."/>
            <person name="Lindquist E.A."/>
            <person name="Grimwood J."/>
            <person name="Barry K."/>
            <person name="Rokhsar D.S."/>
            <person name="Schmutz J."/>
            <person name="Stiller J.W."/>
            <person name="Grossman A.R."/>
            <person name="Prochnik S.E."/>
        </authorList>
    </citation>
    <scope>NUCLEOTIDE SEQUENCE [LARGE SCALE GENOMIC DNA]</scope>
    <source>
        <strain evidence="5">4086291</strain>
    </source>
</reference>
<dbReference type="AlphaFoldDB" id="A0A1X6NSS9"/>
<dbReference type="SMART" id="SM00320">
    <property type="entry name" value="WD40"/>
    <property type="match status" value="7"/>
</dbReference>
<dbReference type="OrthoDB" id="3360at2759"/>
<evidence type="ECO:0000256" key="4">
    <source>
        <dbReference type="SAM" id="MobiDB-lite"/>
    </source>
</evidence>
<dbReference type="PROSITE" id="PS50294">
    <property type="entry name" value="WD_REPEATS_REGION"/>
    <property type="match status" value="4"/>
</dbReference>
<dbReference type="PROSITE" id="PS50082">
    <property type="entry name" value="WD_REPEATS_2"/>
    <property type="match status" value="4"/>
</dbReference>
<dbReference type="PROSITE" id="PS00678">
    <property type="entry name" value="WD_REPEATS_1"/>
    <property type="match status" value="3"/>
</dbReference>
<feature type="repeat" description="WD" evidence="3">
    <location>
        <begin position="241"/>
        <end position="282"/>
    </location>
</feature>
<dbReference type="InterPro" id="IPR015943">
    <property type="entry name" value="WD40/YVTN_repeat-like_dom_sf"/>
</dbReference>